<evidence type="ECO:0000259" key="3">
    <source>
        <dbReference type="PROSITE" id="PS50977"/>
    </source>
</evidence>
<accession>A0ABY7LVP4</accession>
<name>A0ABY7LVP4_9BACT</name>
<evidence type="ECO:0000256" key="2">
    <source>
        <dbReference type="PROSITE-ProRule" id="PRU00335"/>
    </source>
</evidence>
<dbReference type="PROSITE" id="PS50977">
    <property type="entry name" value="HTH_TETR_2"/>
    <property type="match status" value="1"/>
</dbReference>
<proteinExistence type="predicted"/>
<dbReference type="RefSeq" id="WP_269562173.1">
    <property type="nucleotide sequence ID" value="NZ_CP114768.1"/>
</dbReference>
<dbReference type="Gene3D" id="1.10.10.60">
    <property type="entry name" value="Homeodomain-like"/>
    <property type="match status" value="1"/>
</dbReference>
<reference evidence="4 5" key="1">
    <citation type="submission" date="2022-12" db="EMBL/GenBank/DDBJ databases">
        <title>Hymenobacter canadensis sp. nov. isolated from lake water of the Cambridge Bay, Canada.</title>
        <authorList>
            <person name="Kim W.H."/>
            <person name="Lee Y.M."/>
        </authorList>
    </citation>
    <scope>NUCLEOTIDE SEQUENCE [LARGE SCALE GENOMIC DNA]</scope>
    <source>
        <strain evidence="4 5">PAMC 29467</strain>
        <plasmid evidence="4 5">unnamed1</plasmid>
    </source>
</reference>
<evidence type="ECO:0000256" key="1">
    <source>
        <dbReference type="ARBA" id="ARBA00023125"/>
    </source>
</evidence>
<comment type="caution">
    <text evidence="2">Lacks conserved residue(s) required for the propagation of feature annotation.</text>
</comment>
<geneLocation type="plasmid" evidence="4 5">
    <name>unnamed1</name>
</geneLocation>
<evidence type="ECO:0000313" key="5">
    <source>
        <dbReference type="Proteomes" id="UP001211005"/>
    </source>
</evidence>
<sequence>MTSHQRILTPALPLFLRYGVQSMTMDDTAAHLGTSKKTVYK</sequence>
<dbReference type="InterPro" id="IPR009057">
    <property type="entry name" value="Homeodomain-like_sf"/>
</dbReference>
<keyword evidence="4" id="KW-0614">Plasmid</keyword>
<feature type="domain" description="HTH tetR-type" evidence="3">
    <location>
        <begin position="1"/>
        <end position="41"/>
    </location>
</feature>
<organism evidence="4 5">
    <name type="scientific">Hymenobacter canadensis</name>
    <dbReference type="NCBI Taxonomy" id="2999067"/>
    <lineage>
        <taxon>Bacteria</taxon>
        <taxon>Pseudomonadati</taxon>
        <taxon>Bacteroidota</taxon>
        <taxon>Cytophagia</taxon>
        <taxon>Cytophagales</taxon>
        <taxon>Hymenobacteraceae</taxon>
        <taxon>Hymenobacter</taxon>
    </lineage>
</organism>
<keyword evidence="1 2" id="KW-0238">DNA-binding</keyword>
<protein>
    <submittedName>
        <fullName evidence="4">TetR/AcrR family transcriptional regulator</fullName>
    </submittedName>
</protein>
<keyword evidence="5" id="KW-1185">Reference proteome</keyword>
<dbReference type="SUPFAM" id="SSF46689">
    <property type="entry name" value="Homeodomain-like"/>
    <property type="match status" value="1"/>
</dbReference>
<gene>
    <name evidence="4" type="ORF">O3303_19825</name>
</gene>
<dbReference type="EMBL" id="CP114768">
    <property type="protein sequence ID" value="WBA44141.1"/>
    <property type="molecule type" value="Genomic_DNA"/>
</dbReference>
<evidence type="ECO:0000313" key="4">
    <source>
        <dbReference type="EMBL" id="WBA44141.1"/>
    </source>
</evidence>
<dbReference type="Proteomes" id="UP001211005">
    <property type="component" value="Plasmid unnamed1"/>
</dbReference>
<dbReference type="InterPro" id="IPR001647">
    <property type="entry name" value="HTH_TetR"/>
</dbReference>